<dbReference type="RefSeq" id="WP_151093253.1">
    <property type="nucleotide sequence ID" value="NZ_JBLZNM010000008.1"/>
</dbReference>
<evidence type="ECO:0000256" key="1">
    <source>
        <dbReference type="ARBA" id="ARBA00004651"/>
    </source>
</evidence>
<accession>A0A5N1K4D7</accession>
<reference evidence="12 13" key="1">
    <citation type="submission" date="2019-09" db="EMBL/GenBank/DDBJ databases">
        <title>Biological control of the noxious weed angled onion (Allium triquetrum) thwarted by endophytic bacteria in Victoria, Australia.</title>
        <authorList>
            <person name="Tehranchian P."/>
            <person name="Adair R.J."/>
            <person name="Van T.H."/>
            <person name="Morrison P.D."/>
            <person name="Williams H."/>
            <person name="Lawrie A.C."/>
        </authorList>
    </citation>
    <scope>NUCLEOTIDE SEQUENCE [LARGE SCALE GENOMIC DNA]</scope>
    <source>
        <strain evidence="12 13">RPTAtOch1</strain>
    </source>
</reference>
<keyword evidence="13" id="KW-1185">Reference proteome</keyword>
<dbReference type="InterPro" id="IPR001633">
    <property type="entry name" value="EAL_dom"/>
</dbReference>
<gene>
    <name evidence="12" type="ORF">F3W84_10160</name>
</gene>
<keyword evidence="5 10" id="KW-0812">Transmembrane</keyword>
<evidence type="ECO:0000256" key="4">
    <source>
        <dbReference type="ARBA" id="ARBA00022636"/>
    </source>
</evidence>
<dbReference type="PROSITE" id="PS50883">
    <property type="entry name" value="EAL"/>
    <property type="match status" value="1"/>
</dbReference>
<dbReference type="InterPro" id="IPR035919">
    <property type="entry name" value="EAL_sf"/>
</dbReference>
<evidence type="ECO:0000256" key="10">
    <source>
        <dbReference type="SAM" id="Phobius"/>
    </source>
</evidence>
<protein>
    <recommendedName>
        <fullName evidence="2">cyclic-guanylate-specific phosphodiesterase</fullName>
        <ecNumber evidence="2">3.1.4.52</ecNumber>
    </recommendedName>
</protein>
<feature type="transmembrane region" description="Helical" evidence="10">
    <location>
        <begin position="6"/>
        <end position="30"/>
    </location>
</feature>
<evidence type="ECO:0000256" key="9">
    <source>
        <dbReference type="ARBA" id="ARBA00034290"/>
    </source>
</evidence>
<sequence length="532" mass="58211">MQSTRYRIMVIAILLAVIGALVPLIVMAWMSWQIAVRKELSYLSLFAQRVEFRAETTFSDARAVLVAMQDARLQACTAAHIAKMRDATVNSTGVEEIGFFAQGRLQCTSWGPVEDELQQSAPDFVREDGLHVTLQVRPYVSSGSFMTALQLGQHNVLIQPGRFVDVVLDPGMNVALMTESGRLLGAHGQPIAPALLQRVTTQEQGEENGIFFSTARKNGLIAIATAPSANIAAKFVRELIIFLPIGAGIAFFMVGLVIWLSRKRLSPQAELELAVRNREFIVEYQPIVELKTGICVGAEALVRWKRPDGSVIRPDIFIPLAEETGLIEPITDQVIAAVVEELGGTLVTDRTLHIAINISAQDIKSGRVLAVLDQQLVQADIRPQQIWLEATERGFIEVTAARNTLTAARQRGHSVAIDDFGTGYSSLSHLQQLPLDALKIDKAFVDTIGREAATSSVVLHIIDMAKDLGFFSVAEGIETQQQLDFLCAQNVDFGQGWLFSRPLPAADFIHFQQARNSQFGSAAEVIRAATTG</sequence>
<dbReference type="Gene3D" id="3.20.20.450">
    <property type="entry name" value="EAL domain"/>
    <property type="match status" value="1"/>
</dbReference>
<comment type="subcellular location">
    <subcellularLocation>
        <location evidence="1">Cell membrane</location>
        <topology evidence="1">Multi-pass membrane protein</topology>
    </subcellularLocation>
</comment>
<dbReference type="SMART" id="SM00052">
    <property type="entry name" value="EAL"/>
    <property type="match status" value="1"/>
</dbReference>
<evidence type="ECO:0000256" key="3">
    <source>
        <dbReference type="ARBA" id="ARBA00022475"/>
    </source>
</evidence>
<keyword evidence="3" id="KW-1003">Cell membrane</keyword>
<dbReference type="Pfam" id="PF00563">
    <property type="entry name" value="EAL"/>
    <property type="match status" value="1"/>
</dbReference>
<dbReference type="InterPro" id="IPR050706">
    <property type="entry name" value="Cyclic-di-GMP_PDE-like"/>
</dbReference>
<feature type="transmembrane region" description="Helical" evidence="10">
    <location>
        <begin position="239"/>
        <end position="260"/>
    </location>
</feature>
<proteinExistence type="predicted"/>
<comment type="catalytic activity">
    <reaction evidence="9">
        <text>3',3'-c-di-GMP + H2O = 5'-phosphoguanylyl(3'-&gt;5')guanosine + H(+)</text>
        <dbReference type="Rhea" id="RHEA:24902"/>
        <dbReference type="ChEBI" id="CHEBI:15377"/>
        <dbReference type="ChEBI" id="CHEBI:15378"/>
        <dbReference type="ChEBI" id="CHEBI:58754"/>
        <dbReference type="ChEBI" id="CHEBI:58805"/>
        <dbReference type="EC" id="3.1.4.52"/>
    </reaction>
</comment>
<evidence type="ECO:0000259" key="11">
    <source>
        <dbReference type="PROSITE" id="PS50883"/>
    </source>
</evidence>
<dbReference type="GO" id="GO:0005886">
    <property type="term" value="C:plasma membrane"/>
    <property type="evidence" value="ECO:0007669"/>
    <property type="project" value="UniProtKB-SubCell"/>
</dbReference>
<dbReference type="EMBL" id="VYXQ01000008">
    <property type="protein sequence ID" value="KAA9368245.1"/>
    <property type="molecule type" value="Genomic_DNA"/>
</dbReference>
<dbReference type="AlphaFoldDB" id="A0A5N1K4D7"/>
<dbReference type="GO" id="GO:0071111">
    <property type="term" value="F:cyclic-guanylate-specific phosphodiesterase activity"/>
    <property type="evidence" value="ECO:0007669"/>
    <property type="project" value="UniProtKB-EC"/>
</dbReference>
<evidence type="ECO:0000256" key="8">
    <source>
        <dbReference type="ARBA" id="ARBA00023136"/>
    </source>
</evidence>
<organism evidence="12 13">
    <name type="scientific">Ochrobactrum quorumnocens</name>
    <dbReference type="NCBI Taxonomy" id="271865"/>
    <lineage>
        <taxon>Bacteria</taxon>
        <taxon>Pseudomonadati</taxon>
        <taxon>Pseudomonadota</taxon>
        <taxon>Alphaproteobacteria</taxon>
        <taxon>Hyphomicrobiales</taxon>
        <taxon>Brucellaceae</taxon>
        <taxon>Brucella/Ochrobactrum group</taxon>
        <taxon>Ochrobactrum</taxon>
    </lineage>
</organism>
<dbReference type="Proteomes" id="UP000327108">
    <property type="component" value="Unassembled WGS sequence"/>
</dbReference>
<name>A0A5N1K4D7_9HYPH</name>
<dbReference type="InterPro" id="IPR024744">
    <property type="entry name" value="CSS-motif_dom"/>
</dbReference>
<keyword evidence="6" id="KW-0378">Hydrolase</keyword>
<dbReference type="CDD" id="cd01948">
    <property type="entry name" value="EAL"/>
    <property type="match status" value="1"/>
</dbReference>
<evidence type="ECO:0000256" key="7">
    <source>
        <dbReference type="ARBA" id="ARBA00022989"/>
    </source>
</evidence>
<keyword evidence="4" id="KW-0973">c-di-GMP</keyword>
<dbReference type="PANTHER" id="PTHR33121">
    <property type="entry name" value="CYCLIC DI-GMP PHOSPHODIESTERASE PDEF"/>
    <property type="match status" value="1"/>
</dbReference>
<keyword evidence="7 10" id="KW-1133">Transmembrane helix</keyword>
<evidence type="ECO:0000256" key="2">
    <source>
        <dbReference type="ARBA" id="ARBA00012282"/>
    </source>
</evidence>
<comment type="caution">
    <text evidence="12">The sequence shown here is derived from an EMBL/GenBank/DDBJ whole genome shotgun (WGS) entry which is preliminary data.</text>
</comment>
<dbReference type="SUPFAM" id="SSF141868">
    <property type="entry name" value="EAL domain-like"/>
    <property type="match status" value="1"/>
</dbReference>
<evidence type="ECO:0000313" key="12">
    <source>
        <dbReference type="EMBL" id="KAA9368245.1"/>
    </source>
</evidence>
<feature type="domain" description="EAL" evidence="11">
    <location>
        <begin position="264"/>
        <end position="516"/>
    </location>
</feature>
<dbReference type="Pfam" id="PF12792">
    <property type="entry name" value="CSS-motif"/>
    <property type="match status" value="1"/>
</dbReference>
<dbReference type="PANTHER" id="PTHR33121:SF79">
    <property type="entry name" value="CYCLIC DI-GMP PHOSPHODIESTERASE PDED-RELATED"/>
    <property type="match status" value="1"/>
</dbReference>
<evidence type="ECO:0000313" key="13">
    <source>
        <dbReference type="Proteomes" id="UP000327108"/>
    </source>
</evidence>
<keyword evidence="8 10" id="KW-0472">Membrane</keyword>
<evidence type="ECO:0000256" key="6">
    <source>
        <dbReference type="ARBA" id="ARBA00022801"/>
    </source>
</evidence>
<dbReference type="EC" id="3.1.4.52" evidence="2"/>
<evidence type="ECO:0000256" key="5">
    <source>
        <dbReference type="ARBA" id="ARBA00022692"/>
    </source>
</evidence>